<reference evidence="4 5" key="1">
    <citation type="journal article" date="2019" name="Int. J. Syst. Evol. Microbiol.">
        <title>The Global Catalogue of Microorganisms (GCM) 10K type strain sequencing project: providing services to taxonomists for standard genome sequencing and annotation.</title>
        <authorList>
            <consortium name="The Broad Institute Genomics Platform"/>
            <consortium name="The Broad Institute Genome Sequencing Center for Infectious Disease"/>
            <person name="Wu L."/>
            <person name="Ma J."/>
        </authorList>
    </citation>
    <scope>NUCLEOTIDE SEQUENCE [LARGE SCALE GENOMIC DNA]</scope>
    <source>
        <strain evidence="4 5">JCM 3272</strain>
    </source>
</reference>
<keyword evidence="2" id="KW-0560">Oxidoreductase</keyword>
<dbReference type="RefSeq" id="WP_344619910.1">
    <property type="nucleotide sequence ID" value="NZ_BAAARV010000120.1"/>
</dbReference>
<evidence type="ECO:0000313" key="4">
    <source>
        <dbReference type="EMBL" id="GAA2389568.1"/>
    </source>
</evidence>
<sequence>MREMWAARLVAPSTFAHVSVPAPLAAALAPGEVLLRVRAGAICGSDMPLFKGAIQRQGGLGNHPDGAPPGVGCPMHEVVGEVLASRHPGFEPGATAVGWALGQDAIAELVVTEGDSLVPDDGRLPPAEAIVAQPLACVIYAVERMGDVSGQRVAVLGQGPIGVLFSHVLKTLGRAAHVIGVDRVDRSAEASAFGVDEFVHASCDRWAESLGPADRPQVVVESIGHQVGTLACAIDAAAGGGLVYYFGVPDDLVYPVPMHAFFRKDLTLRAGTTKDRPRVLRLAQQYLRDHPAILDAYVTNRLPMTRVQEAYDLAAAPRAGQLKVVVEAA</sequence>
<comment type="cofactor">
    <cofactor evidence="1">
        <name>Zn(2+)</name>
        <dbReference type="ChEBI" id="CHEBI:29105"/>
    </cofactor>
</comment>
<dbReference type="Pfam" id="PF08240">
    <property type="entry name" value="ADH_N"/>
    <property type="match status" value="1"/>
</dbReference>
<dbReference type="InterPro" id="IPR050129">
    <property type="entry name" value="Zn_alcohol_dh"/>
</dbReference>
<dbReference type="InterPro" id="IPR036291">
    <property type="entry name" value="NAD(P)-bd_dom_sf"/>
</dbReference>
<dbReference type="Gene3D" id="3.40.50.720">
    <property type="entry name" value="NAD(P)-binding Rossmann-like Domain"/>
    <property type="match status" value="1"/>
</dbReference>
<comment type="caution">
    <text evidence="4">The sequence shown here is derived from an EMBL/GenBank/DDBJ whole genome shotgun (WGS) entry which is preliminary data.</text>
</comment>
<dbReference type="PANTHER" id="PTHR43401:SF2">
    <property type="entry name" value="L-THREONINE 3-DEHYDROGENASE"/>
    <property type="match status" value="1"/>
</dbReference>
<dbReference type="PANTHER" id="PTHR43401">
    <property type="entry name" value="L-THREONINE 3-DEHYDROGENASE"/>
    <property type="match status" value="1"/>
</dbReference>
<dbReference type="EMBL" id="BAAARV010000120">
    <property type="protein sequence ID" value="GAA2389568.1"/>
    <property type="molecule type" value="Genomic_DNA"/>
</dbReference>
<name>A0ABN3HWT2_9ACTN</name>
<dbReference type="Gene3D" id="3.90.180.10">
    <property type="entry name" value="Medium-chain alcohol dehydrogenases, catalytic domain"/>
    <property type="match status" value="2"/>
</dbReference>
<dbReference type="SUPFAM" id="SSF51735">
    <property type="entry name" value="NAD(P)-binding Rossmann-fold domains"/>
    <property type="match status" value="1"/>
</dbReference>
<dbReference type="InterPro" id="IPR013154">
    <property type="entry name" value="ADH-like_N"/>
</dbReference>
<dbReference type="Proteomes" id="UP001501444">
    <property type="component" value="Unassembled WGS sequence"/>
</dbReference>
<accession>A0ABN3HWT2</accession>
<evidence type="ECO:0000256" key="1">
    <source>
        <dbReference type="ARBA" id="ARBA00001947"/>
    </source>
</evidence>
<dbReference type="SUPFAM" id="SSF50129">
    <property type="entry name" value="GroES-like"/>
    <property type="match status" value="1"/>
</dbReference>
<gene>
    <name evidence="4" type="ORF">GCM10010170_101200</name>
</gene>
<keyword evidence="5" id="KW-1185">Reference proteome</keyword>
<evidence type="ECO:0000313" key="5">
    <source>
        <dbReference type="Proteomes" id="UP001501444"/>
    </source>
</evidence>
<organism evidence="4 5">
    <name type="scientific">Dactylosporangium salmoneum</name>
    <dbReference type="NCBI Taxonomy" id="53361"/>
    <lineage>
        <taxon>Bacteria</taxon>
        <taxon>Bacillati</taxon>
        <taxon>Actinomycetota</taxon>
        <taxon>Actinomycetes</taxon>
        <taxon>Micromonosporales</taxon>
        <taxon>Micromonosporaceae</taxon>
        <taxon>Dactylosporangium</taxon>
    </lineage>
</organism>
<protein>
    <submittedName>
        <fullName evidence="4">Zinc-binding dehydrogenase</fullName>
    </submittedName>
</protein>
<evidence type="ECO:0000259" key="3">
    <source>
        <dbReference type="Pfam" id="PF08240"/>
    </source>
</evidence>
<feature type="domain" description="Alcohol dehydrogenase-like N-terminal" evidence="3">
    <location>
        <begin position="30"/>
        <end position="96"/>
    </location>
</feature>
<dbReference type="InterPro" id="IPR011032">
    <property type="entry name" value="GroES-like_sf"/>
</dbReference>
<evidence type="ECO:0000256" key="2">
    <source>
        <dbReference type="ARBA" id="ARBA00023002"/>
    </source>
</evidence>
<proteinExistence type="predicted"/>